<feature type="domain" description="HTH merR-type" evidence="1">
    <location>
        <begin position="19"/>
        <end position="78"/>
    </location>
</feature>
<reference evidence="2 3" key="1">
    <citation type="submission" date="2018-11" db="EMBL/GenBank/DDBJ databases">
        <authorList>
            <person name="Wuyts S."/>
        </authorList>
    </citation>
    <scope>NUCLEOTIDE SEQUENCE [LARGE SCALE GENOMIC DNA]</scope>
    <source>
        <strain evidence="2">Lactobacillus mudanjiangensis AMBF249</strain>
    </source>
</reference>
<dbReference type="Proteomes" id="UP000289996">
    <property type="component" value="Unassembled WGS sequence"/>
</dbReference>
<dbReference type="EMBL" id="UYIG01000122">
    <property type="protein sequence ID" value="VDG28701.1"/>
    <property type="molecule type" value="Genomic_DNA"/>
</dbReference>
<dbReference type="RefSeq" id="WP_130846658.1">
    <property type="nucleotide sequence ID" value="NZ_UYIE01000002.1"/>
</dbReference>
<dbReference type="InterPro" id="IPR009061">
    <property type="entry name" value="DNA-bd_dom_put_sf"/>
</dbReference>
<name>A0A660E3K8_9LACO</name>
<dbReference type="SUPFAM" id="SSF46955">
    <property type="entry name" value="Putative DNA-binding domain"/>
    <property type="match status" value="1"/>
</dbReference>
<dbReference type="InterPro" id="IPR000551">
    <property type="entry name" value="MerR-type_HTH_dom"/>
</dbReference>
<accession>A0A660E3K8</accession>
<organism evidence="2 3">
    <name type="scientific">Lactiplantibacillus mudanjiangensis</name>
    <dbReference type="NCBI Taxonomy" id="1296538"/>
    <lineage>
        <taxon>Bacteria</taxon>
        <taxon>Bacillati</taxon>
        <taxon>Bacillota</taxon>
        <taxon>Bacilli</taxon>
        <taxon>Lactobacillales</taxon>
        <taxon>Lactobacillaceae</taxon>
        <taxon>Lactiplantibacillus</taxon>
    </lineage>
</organism>
<evidence type="ECO:0000259" key="1">
    <source>
        <dbReference type="Pfam" id="PF13411"/>
    </source>
</evidence>
<sequence length="143" mass="15692">MTKNINPFEILPKLALGSTQLVNAAGITSRQLRYWESQGYIQSLPEKANNARQYSLSTALNVMAIKQGLDTGLPLATAVANTKTIINQSNYLGRLINETYQGYQATTDQVRLNFGPVADQPDQQVTGVLTANDAYFKLTPRGQ</sequence>
<dbReference type="Pfam" id="PF13411">
    <property type="entry name" value="MerR_1"/>
    <property type="match status" value="1"/>
</dbReference>
<proteinExistence type="predicted"/>
<dbReference type="Gene3D" id="1.10.1660.10">
    <property type="match status" value="1"/>
</dbReference>
<dbReference type="GO" id="GO:0003677">
    <property type="term" value="F:DNA binding"/>
    <property type="evidence" value="ECO:0007669"/>
    <property type="project" value="InterPro"/>
</dbReference>
<gene>
    <name evidence="2" type="ORF">MUDAN_MDHGFNIF_03111</name>
</gene>
<evidence type="ECO:0000313" key="3">
    <source>
        <dbReference type="Proteomes" id="UP000289996"/>
    </source>
</evidence>
<dbReference type="OrthoDB" id="9806513at2"/>
<evidence type="ECO:0000313" key="2">
    <source>
        <dbReference type="EMBL" id="VDG28701.1"/>
    </source>
</evidence>
<protein>
    <submittedName>
        <fullName evidence="2">MerR family transcriptional regulator [Lactobacillus coryniformis subsp. coryniformis KCTC 3167 = DSM]</fullName>
    </submittedName>
</protein>
<dbReference type="GO" id="GO:0006355">
    <property type="term" value="P:regulation of DNA-templated transcription"/>
    <property type="evidence" value="ECO:0007669"/>
    <property type="project" value="InterPro"/>
</dbReference>
<keyword evidence="3" id="KW-1185">Reference proteome</keyword>
<dbReference type="AlphaFoldDB" id="A0A660E3K8"/>